<comment type="caution">
    <text evidence="2">The sequence shown here is derived from an EMBL/GenBank/DDBJ whole genome shotgun (WGS) entry which is preliminary data.</text>
</comment>
<sequence length="66" mass="7118">MSGVIEGAVIQLFLLASSHTAEELLISAGLNMIAYIPVFIVTLSVLGLIKHFNFVAFDLGKRELDA</sequence>
<accession>A0A0W8E353</accession>
<dbReference type="AlphaFoldDB" id="A0A0W8E353"/>
<evidence type="ECO:0000256" key="1">
    <source>
        <dbReference type="SAM" id="Phobius"/>
    </source>
</evidence>
<name>A0A0W8E353_9ZZZZ</name>
<feature type="transmembrane region" description="Helical" evidence="1">
    <location>
        <begin position="30"/>
        <end position="49"/>
    </location>
</feature>
<keyword evidence="1" id="KW-1133">Transmembrane helix</keyword>
<organism evidence="2">
    <name type="scientific">hydrocarbon metagenome</name>
    <dbReference type="NCBI Taxonomy" id="938273"/>
    <lineage>
        <taxon>unclassified sequences</taxon>
        <taxon>metagenomes</taxon>
        <taxon>ecological metagenomes</taxon>
    </lineage>
</organism>
<dbReference type="EMBL" id="LNQE01001892">
    <property type="protein sequence ID" value="KUG03112.1"/>
    <property type="molecule type" value="Genomic_DNA"/>
</dbReference>
<keyword evidence="1" id="KW-0472">Membrane</keyword>
<reference evidence="2" key="1">
    <citation type="journal article" date="2015" name="Proc. Natl. Acad. Sci. U.S.A.">
        <title>Networks of energetic and metabolic interactions define dynamics in microbial communities.</title>
        <authorList>
            <person name="Embree M."/>
            <person name="Liu J.K."/>
            <person name="Al-Bassam M.M."/>
            <person name="Zengler K."/>
        </authorList>
    </citation>
    <scope>NUCLEOTIDE SEQUENCE</scope>
</reference>
<gene>
    <name evidence="2" type="ORF">ASZ90_019452</name>
</gene>
<proteinExistence type="predicted"/>
<evidence type="ECO:0000313" key="2">
    <source>
        <dbReference type="EMBL" id="KUG03112.1"/>
    </source>
</evidence>
<protein>
    <submittedName>
        <fullName evidence="2">Uncharacterized protein</fullName>
    </submittedName>
</protein>
<keyword evidence="1" id="KW-0812">Transmembrane</keyword>